<name>A0A024HME4_PSEKB</name>
<sequence length="226" mass="25475">MLLHVPGVFTREEAARIRGALEQAEWGDGKATAGYQSARAKHNLQLPQEHPLAQEIATAMLQRLWKNPLFMSAALPHKVFPPLFNCYTGGGSFGFHIDNAVRDAQGGRERVRTDLSSTLFFSDPEDYDGGELVIQDTYGEQRVKLPAGDLVLYPGTSLHKVEPVTRGARYASFFWTQSLVREDSQRSLLFQMDQALQQLNRDVPEHPALIELTGSYHNLLRRWVEV</sequence>
<dbReference type="InterPro" id="IPR005123">
    <property type="entry name" value="Oxoglu/Fe-dep_dioxygenase_dom"/>
</dbReference>
<evidence type="ECO:0000256" key="7">
    <source>
        <dbReference type="HAMAP-Rule" id="MF_00657"/>
    </source>
</evidence>
<reference evidence="9 10" key="2">
    <citation type="submission" date="2014-05" db="EMBL/GenBank/DDBJ databases">
        <title>Genome sequence of the 3-chlorobenzoate degrading bacterium Pseudomonas knackmussii B13 shows multiple evidence for horizontal gene transfer.</title>
        <authorList>
            <person name="Miyazaki R."/>
            <person name="Bertelli C."/>
            <person name="Falquet L."/>
            <person name="Robinson-Rechavi M."/>
            <person name="Gharib W."/>
            <person name="Roy S."/>
            <person name="Van der Meer J.R."/>
        </authorList>
    </citation>
    <scope>NUCLEOTIDE SEQUENCE [LARGE SCALE GENOMIC DNA]</scope>
    <source>
        <strain evidence="9 10">B13</strain>
    </source>
</reference>
<dbReference type="PANTHER" id="PTHR41536:SF1">
    <property type="entry name" value="PKHD-TYPE HYDROXYLASE YBIX"/>
    <property type="match status" value="1"/>
</dbReference>
<evidence type="ECO:0000256" key="1">
    <source>
        <dbReference type="ARBA" id="ARBA00001961"/>
    </source>
</evidence>
<protein>
    <submittedName>
        <fullName evidence="9">PKHD-type hydroxylase piuC</fullName>
        <ecNumber evidence="9">1.14.11.-</ecNumber>
    </submittedName>
</protein>
<dbReference type="EC" id="1.14.11.-" evidence="9"/>
<dbReference type="GO" id="GO:0016706">
    <property type="term" value="F:2-oxoglutarate-dependent dioxygenase activity"/>
    <property type="evidence" value="ECO:0007669"/>
    <property type="project" value="UniProtKB-UniRule"/>
</dbReference>
<dbReference type="GO" id="GO:0006879">
    <property type="term" value="P:intracellular iron ion homeostasis"/>
    <property type="evidence" value="ECO:0007669"/>
    <property type="project" value="TreeGrafter"/>
</dbReference>
<accession>A0A024HME4</accession>
<evidence type="ECO:0000256" key="4">
    <source>
        <dbReference type="ARBA" id="ARBA00022964"/>
    </source>
</evidence>
<dbReference type="NCBIfam" id="NF003975">
    <property type="entry name" value="PRK05467.1-4"/>
    <property type="match status" value="1"/>
</dbReference>
<organism evidence="9 10">
    <name type="scientific">Pseudomonas knackmussii (strain DSM 6978 / CCUG 54928 / LMG 23759 / B13)</name>
    <dbReference type="NCBI Taxonomy" id="1301098"/>
    <lineage>
        <taxon>Bacteria</taxon>
        <taxon>Pseudomonadati</taxon>
        <taxon>Pseudomonadota</taxon>
        <taxon>Gammaproteobacteria</taxon>
        <taxon>Pseudomonadales</taxon>
        <taxon>Pseudomonadaceae</taxon>
        <taxon>Pseudomonas</taxon>
    </lineage>
</organism>
<keyword evidence="4 7" id="KW-0223">Dioxygenase</keyword>
<dbReference type="FunFam" id="2.60.120.620:FF:000006">
    <property type="entry name" value="PKHD-type hydroxylase YbiX"/>
    <property type="match status" value="1"/>
</dbReference>
<evidence type="ECO:0000256" key="5">
    <source>
        <dbReference type="ARBA" id="ARBA00023002"/>
    </source>
</evidence>
<dbReference type="HOGENOM" id="CLU_106663_0_0_6"/>
<dbReference type="Pfam" id="PF13640">
    <property type="entry name" value="2OG-FeII_Oxy_3"/>
    <property type="match status" value="1"/>
</dbReference>
<dbReference type="GO" id="GO:0006974">
    <property type="term" value="P:DNA damage response"/>
    <property type="evidence" value="ECO:0007669"/>
    <property type="project" value="TreeGrafter"/>
</dbReference>
<dbReference type="RefSeq" id="WP_043254892.1">
    <property type="nucleotide sequence ID" value="NZ_HG322950.1"/>
</dbReference>
<evidence type="ECO:0000256" key="6">
    <source>
        <dbReference type="ARBA" id="ARBA00023004"/>
    </source>
</evidence>
<dbReference type="Proteomes" id="UP000025241">
    <property type="component" value="Chromosome I"/>
</dbReference>
<dbReference type="Gene3D" id="4.10.860.20">
    <property type="entry name" value="Rabenosyn, Rab binding domain"/>
    <property type="match status" value="1"/>
</dbReference>
<evidence type="ECO:0000313" key="10">
    <source>
        <dbReference type="Proteomes" id="UP000025241"/>
    </source>
</evidence>
<dbReference type="GO" id="GO:0005506">
    <property type="term" value="F:iron ion binding"/>
    <property type="evidence" value="ECO:0007669"/>
    <property type="project" value="UniProtKB-UniRule"/>
</dbReference>
<dbReference type="HAMAP" id="MF_00657">
    <property type="entry name" value="Hydroxyl_YbiX"/>
    <property type="match status" value="1"/>
</dbReference>
<reference evidence="9 10" key="1">
    <citation type="submission" date="2013-03" db="EMBL/GenBank/DDBJ databases">
        <authorList>
            <person name="Linke B."/>
        </authorList>
    </citation>
    <scope>NUCLEOTIDE SEQUENCE [LARGE SCALE GENOMIC DNA]</scope>
    <source>
        <strain evidence="9 10">B13</strain>
    </source>
</reference>
<dbReference type="InterPro" id="IPR006620">
    <property type="entry name" value="Pro_4_hyd_alph"/>
</dbReference>
<dbReference type="PROSITE" id="PS51471">
    <property type="entry name" value="FE2OG_OXY"/>
    <property type="match status" value="1"/>
</dbReference>
<dbReference type="eggNOG" id="COG3128">
    <property type="taxonomic scope" value="Bacteria"/>
</dbReference>
<dbReference type="SMART" id="SM00702">
    <property type="entry name" value="P4Hc"/>
    <property type="match status" value="1"/>
</dbReference>
<proteinExistence type="inferred from homology"/>
<dbReference type="NCBIfam" id="NF003974">
    <property type="entry name" value="PRK05467.1-3"/>
    <property type="match status" value="1"/>
</dbReference>
<dbReference type="Gene3D" id="2.60.120.620">
    <property type="entry name" value="q2cbj1_9rhob like domain"/>
    <property type="match status" value="1"/>
</dbReference>
<keyword evidence="5 7" id="KW-0560">Oxidoreductase</keyword>
<evidence type="ECO:0000259" key="8">
    <source>
        <dbReference type="PROSITE" id="PS51471"/>
    </source>
</evidence>
<dbReference type="OrthoDB" id="9812472at2"/>
<feature type="domain" description="Fe2OG dioxygenase" evidence="8">
    <location>
        <begin position="78"/>
        <end position="178"/>
    </location>
</feature>
<dbReference type="KEGG" id="pkc:PKB_4707"/>
<dbReference type="STRING" id="1301098.PKB_4707"/>
<dbReference type="GO" id="GO:0031418">
    <property type="term" value="F:L-ascorbic acid binding"/>
    <property type="evidence" value="ECO:0007669"/>
    <property type="project" value="UniProtKB-KW"/>
</dbReference>
<gene>
    <name evidence="9" type="primary">piuC</name>
    <name evidence="9" type="ORF">PKB_4707</name>
</gene>
<dbReference type="PANTHER" id="PTHR41536">
    <property type="entry name" value="PKHD-TYPE HYDROXYLASE YBIX"/>
    <property type="match status" value="1"/>
</dbReference>
<comment type="cofactor">
    <cofactor evidence="1 7">
        <name>L-ascorbate</name>
        <dbReference type="ChEBI" id="CHEBI:38290"/>
    </cofactor>
</comment>
<dbReference type="InterPro" id="IPR023550">
    <property type="entry name" value="PKHD_hydroxylase"/>
</dbReference>
<dbReference type="EMBL" id="HG322950">
    <property type="protein sequence ID" value="CDF86031.1"/>
    <property type="molecule type" value="Genomic_DNA"/>
</dbReference>
<dbReference type="AlphaFoldDB" id="A0A024HME4"/>
<feature type="binding site" evidence="7">
    <location>
        <position position="96"/>
    </location>
    <ligand>
        <name>Fe cation</name>
        <dbReference type="ChEBI" id="CHEBI:24875"/>
    </ligand>
</feature>
<keyword evidence="3 7" id="KW-0847">Vitamin C</keyword>
<evidence type="ECO:0000256" key="3">
    <source>
        <dbReference type="ARBA" id="ARBA00022896"/>
    </source>
</evidence>
<keyword evidence="10" id="KW-1185">Reference proteome</keyword>
<keyword evidence="6 7" id="KW-0408">Iron</keyword>
<evidence type="ECO:0000256" key="2">
    <source>
        <dbReference type="ARBA" id="ARBA00022723"/>
    </source>
</evidence>
<feature type="binding site" evidence="7">
    <location>
        <position position="98"/>
    </location>
    <ligand>
        <name>Fe cation</name>
        <dbReference type="ChEBI" id="CHEBI:24875"/>
    </ligand>
</feature>
<feature type="binding site" evidence="7">
    <location>
        <position position="169"/>
    </location>
    <ligand>
        <name>2-oxoglutarate</name>
        <dbReference type="ChEBI" id="CHEBI:16810"/>
    </ligand>
</feature>
<evidence type="ECO:0000313" key="9">
    <source>
        <dbReference type="EMBL" id="CDF86031.1"/>
    </source>
</evidence>
<dbReference type="InterPro" id="IPR041097">
    <property type="entry name" value="PKHD_C"/>
</dbReference>
<feature type="binding site" evidence="7">
    <location>
        <position position="159"/>
    </location>
    <ligand>
        <name>Fe cation</name>
        <dbReference type="ChEBI" id="CHEBI:24875"/>
    </ligand>
</feature>
<dbReference type="Pfam" id="PF18331">
    <property type="entry name" value="PKHD_C"/>
    <property type="match status" value="1"/>
</dbReference>
<keyword evidence="2 7" id="KW-0479">Metal-binding</keyword>
<dbReference type="SUPFAM" id="SSF51197">
    <property type="entry name" value="Clavaminate synthase-like"/>
    <property type="match status" value="1"/>
</dbReference>
<dbReference type="InterPro" id="IPR044862">
    <property type="entry name" value="Pro_4_hyd_alph_FE2OG_OXY"/>
</dbReference>
<comment type="cofactor">
    <cofactor evidence="7">
        <name>Fe(2+)</name>
        <dbReference type="ChEBI" id="CHEBI:29033"/>
    </cofactor>
    <text evidence="7">Binds 1 Fe(2+) ion per subunit.</text>
</comment>
<dbReference type="PATRIC" id="fig|1301098.3.peg.4696"/>